<keyword evidence="1" id="KW-0472">Membrane</keyword>
<name>A0A6N2UCU8_BLAHA</name>
<organism evidence="2">
    <name type="scientific">Blautia hansenii</name>
    <name type="common">Ruminococcus hansenii</name>
    <dbReference type="NCBI Taxonomy" id="1322"/>
    <lineage>
        <taxon>Bacteria</taxon>
        <taxon>Bacillati</taxon>
        <taxon>Bacillota</taxon>
        <taxon>Clostridia</taxon>
        <taxon>Lachnospirales</taxon>
        <taxon>Lachnospiraceae</taxon>
        <taxon>Blautia</taxon>
    </lineage>
</organism>
<keyword evidence="1" id="KW-1133">Transmembrane helix</keyword>
<proteinExistence type="predicted"/>
<feature type="transmembrane region" description="Helical" evidence="1">
    <location>
        <begin position="284"/>
        <end position="303"/>
    </location>
</feature>
<evidence type="ECO:0000256" key="1">
    <source>
        <dbReference type="SAM" id="Phobius"/>
    </source>
</evidence>
<keyword evidence="1" id="KW-0812">Transmembrane</keyword>
<feature type="transmembrane region" description="Helical" evidence="1">
    <location>
        <begin position="262"/>
        <end position="278"/>
    </location>
</feature>
<gene>
    <name evidence="2" type="ORF">BHLFYP23_00359</name>
</gene>
<dbReference type="AlphaFoldDB" id="A0A6N2UCU8"/>
<reference evidence="2" key="1">
    <citation type="submission" date="2019-11" db="EMBL/GenBank/DDBJ databases">
        <authorList>
            <person name="Feng L."/>
        </authorList>
    </citation>
    <scope>NUCLEOTIDE SEQUENCE</scope>
    <source>
        <strain evidence="2">BhanseniiLFYP23</strain>
    </source>
</reference>
<feature type="transmembrane region" description="Helical" evidence="1">
    <location>
        <begin position="62"/>
        <end position="83"/>
    </location>
</feature>
<sequence length="401" mass="47970">MMYGIIAVALIFILANLPQYIRKQLTEKIADESSKAKENLQTSQLNFLTKIEWLRFFPLKKILLGVIWLFCLFYAVRGVFMTINDPRGIFIFLTVLFWLITIFTARKIWRYIKLSYHCVPVLNHIKTKEELKESLQGECFEKVLFEHNILRKYFPVLISENWVVMNGRLFPRHGVEKIYYLHESPVWNYEQIRFIYFNGEEYLSPSDKQTADELRQTEISNLLHKICPVVIEKAEQKTNTSNKKDKSIIYWNMNYKGKFRRTLWMIPFVIILCILLPLCLGSSWIIYDIIMVVILIWQLWYTYNKMKFEEKNLNEIDENNNKKYTIAMKNVHMYDYLLAIKDETHIYKAIIEAVPDENDSMMIWLDDFNFPQAEIEDIKKEIELYFKARNITCIFKAGKRA</sequence>
<evidence type="ECO:0000313" key="2">
    <source>
        <dbReference type="EMBL" id="VYT15279.1"/>
    </source>
</evidence>
<accession>A0A6N2UCU8</accession>
<protein>
    <submittedName>
        <fullName evidence="2">Uncharacterized protein</fullName>
    </submittedName>
</protein>
<feature type="transmembrane region" description="Helical" evidence="1">
    <location>
        <begin position="89"/>
        <end position="105"/>
    </location>
</feature>
<feature type="transmembrane region" description="Helical" evidence="1">
    <location>
        <begin position="6"/>
        <end position="21"/>
    </location>
</feature>
<dbReference type="EMBL" id="CACRSY010000014">
    <property type="protein sequence ID" value="VYT15279.1"/>
    <property type="molecule type" value="Genomic_DNA"/>
</dbReference>
<dbReference type="RefSeq" id="WP_003019501.1">
    <property type="nucleotide sequence ID" value="NZ_CACRSY010000014.1"/>
</dbReference>